<dbReference type="FunFam" id="3.40.50.300:FF:001992">
    <property type="entry name" value="ATP-dependent RNA helicase, putative"/>
    <property type="match status" value="1"/>
</dbReference>
<dbReference type="GO" id="GO:0036297">
    <property type="term" value="P:interstrand cross-link repair"/>
    <property type="evidence" value="ECO:0007669"/>
    <property type="project" value="TreeGrafter"/>
</dbReference>
<dbReference type="GO" id="GO:0045003">
    <property type="term" value="P:double-strand break repair via synthesis-dependent strand annealing"/>
    <property type="evidence" value="ECO:0007669"/>
    <property type="project" value="TreeGrafter"/>
</dbReference>
<evidence type="ECO:0000256" key="9">
    <source>
        <dbReference type="ARBA" id="ARBA00023125"/>
    </source>
</evidence>
<dbReference type="PROSITE" id="PS51194">
    <property type="entry name" value="HELICASE_CTER"/>
    <property type="match status" value="1"/>
</dbReference>
<feature type="domain" description="Helicase C-terminal" evidence="14">
    <location>
        <begin position="446"/>
        <end position="617"/>
    </location>
</feature>
<dbReference type="Gene3D" id="1.20.1320.30">
    <property type="match status" value="1"/>
</dbReference>
<comment type="similarity">
    <text evidence="2">Belongs to the DEAD box helicase family. DEAH subfamily. FANCM sub-subfamily.</text>
</comment>
<keyword evidence="6" id="KW-0378">Hydrolase</keyword>
<dbReference type="GO" id="GO:0005524">
    <property type="term" value="F:ATP binding"/>
    <property type="evidence" value="ECO:0007669"/>
    <property type="project" value="UniProtKB-KW"/>
</dbReference>
<feature type="compositionally biased region" description="Acidic residues" evidence="12">
    <location>
        <begin position="1228"/>
        <end position="1244"/>
    </location>
</feature>
<dbReference type="Pfam" id="PF00270">
    <property type="entry name" value="DEAD"/>
    <property type="match status" value="1"/>
</dbReference>
<dbReference type="CDD" id="cd18033">
    <property type="entry name" value="DEXDc_FANCM"/>
    <property type="match status" value="1"/>
</dbReference>
<dbReference type="EMBL" id="CM035441">
    <property type="protein sequence ID" value="KAH7281780.1"/>
    <property type="molecule type" value="Genomic_DNA"/>
</dbReference>
<evidence type="ECO:0000313" key="15">
    <source>
        <dbReference type="EMBL" id="KAH7281780.1"/>
    </source>
</evidence>
<keyword evidence="3" id="KW-0934">Plastid</keyword>
<dbReference type="InterPro" id="IPR014001">
    <property type="entry name" value="Helicase_ATP-bd"/>
</dbReference>
<evidence type="ECO:0000259" key="13">
    <source>
        <dbReference type="PROSITE" id="PS51192"/>
    </source>
</evidence>
<evidence type="ECO:0000313" key="16">
    <source>
        <dbReference type="Proteomes" id="UP000825935"/>
    </source>
</evidence>
<keyword evidence="5" id="KW-0227">DNA damage</keyword>
<accession>A0A8T2QDS5</accession>
<evidence type="ECO:0000256" key="2">
    <source>
        <dbReference type="ARBA" id="ARBA00009889"/>
    </source>
</evidence>
<dbReference type="PANTHER" id="PTHR14025">
    <property type="entry name" value="FANCONI ANEMIA GROUP M FANCM FAMILY MEMBER"/>
    <property type="match status" value="1"/>
</dbReference>
<evidence type="ECO:0000256" key="5">
    <source>
        <dbReference type="ARBA" id="ARBA00022763"/>
    </source>
</evidence>
<dbReference type="Proteomes" id="UP000825935">
    <property type="component" value="Chromosome 36"/>
</dbReference>
<evidence type="ECO:0000256" key="12">
    <source>
        <dbReference type="SAM" id="MobiDB-lite"/>
    </source>
</evidence>
<keyword evidence="11" id="KW-0539">Nucleus</keyword>
<keyword evidence="8" id="KW-0067">ATP-binding</keyword>
<dbReference type="InterPro" id="IPR001650">
    <property type="entry name" value="Helicase_C-like"/>
</dbReference>
<organism evidence="15 16">
    <name type="scientific">Ceratopteris richardii</name>
    <name type="common">Triangle waterfern</name>
    <dbReference type="NCBI Taxonomy" id="49495"/>
    <lineage>
        <taxon>Eukaryota</taxon>
        <taxon>Viridiplantae</taxon>
        <taxon>Streptophyta</taxon>
        <taxon>Embryophyta</taxon>
        <taxon>Tracheophyta</taxon>
        <taxon>Polypodiopsida</taxon>
        <taxon>Polypodiidae</taxon>
        <taxon>Polypodiales</taxon>
        <taxon>Pteridineae</taxon>
        <taxon>Pteridaceae</taxon>
        <taxon>Parkerioideae</taxon>
        <taxon>Ceratopteris</taxon>
    </lineage>
</organism>
<evidence type="ECO:0000256" key="1">
    <source>
        <dbReference type="ARBA" id="ARBA00004123"/>
    </source>
</evidence>
<keyword evidence="3" id="KW-0150">Chloroplast</keyword>
<evidence type="ECO:0000256" key="4">
    <source>
        <dbReference type="ARBA" id="ARBA00022741"/>
    </source>
</evidence>
<feature type="domain" description="Helicase ATP-binding" evidence="13">
    <location>
        <begin position="120"/>
        <end position="288"/>
    </location>
</feature>
<dbReference type="PROSITE" id="PS51192">
    <property type="entry name" value="HELICASE_ATP_BIND_1"/>
    <property type="match status" value="1"/>
</dbReference>
<evidence type="ECO:0000256" key="6">
    <source>
        <dbReference type="ARBA" id="ARBA00022801"/>
    </source>
</evidence>
<keyword evidence="9" id="KW-0238">DNA-binding</keyword>
<dbReference type="GO" id="GO:0016787">
    <property type="term" value="F:hydrolase activity"/>
    <property type="evidence" value="ECO:0007669"/>
    <property type="project" value="UniProtKB-KW"/>
</dbReference>
<dbReference type="GO" id="GO:0009378">
    <property type="term" value="F:four-way junction helicase activity"/>
    <property type="evidence" value="ECO:0007669"/>
    <property type="project" value="TreeGrafter"/>
</dbReference>
<evidence type="ECO:0008006" key="17">
    <source>
        <dbReference type="Google" id="ProtNLM"/>
    </source>
</evidence>
<dbReference type="OrthoDB" id="6513042at2759"/>
<gene>
    <name evidence="15" type="ORF">KP509_36G062700</name>
</gene>
<dbReference type="InterPro" id="IPR039686">
    <property type="entry name" value="FANCM/Mph1-like_ID"/>
</dbReference>
<evidence type="ECO:0000256" key="8">
    <source>
        <dbReference type="ARBA" id="ARBA00022840"/>
    </source>
</evidence>
<dbReference type="SMART" id="SM00487">
    <property type="entry name" value="DEXDc"/>
    <property type="match status" value="1"/>
</dbReference>
<keyword evidence="7" id="KW-0347">Helicase</keyword>
<dbReference type="SUPFAM" id="SSF52540">
    <property type="entry name" value="P-loop containing nucleoside triphosphate hydrolases"/>
    <property type="match status" value="1"/>
</dbReference>
<comment type="caution">
    <text evidence="15">The sequence shown here is derived from an EMBL/GenBank/DDBJ whole genome shotgun (WGS) entry which is preliminary data.</text>
</comment>
<dbReference type="SMART" id="SM00490">
    <property type="entry name" value="HELICc"/>
    <property type="match status" value="1"/>
</dbReference>
<sequence length="1489" mass="166592">MKRRLFTYAWKRFYTHDEALMNFMRQLYDQLCAECPYSKIRTVKDPYTPQKMHQKTLLNFIQRSNDLSGSIEKINQGPMDEVELSSDDILTADGPNIDLEAAKTWVYPVNVPMRDYQYSIVQTALFSNTLVSLPTGLGKTLIAAVVMYNFFRWFPAGKIVFTAPSRPLVLQQIEACHESVGIPQEYTIDMTGQMNPGQRSKVWQDKRVFFVTPQVFEKDIQSGSCPMKELVCLVVDEAHRAMGNYAYCVVIRKLMDSSIRLRILALTATPGSKQITIQSVVDNLRISRLEYRNEDDPDVKQYVHNRKLELVQVPMDSESLKIRDLFLEIVQPLVNRLCGFGVFYSKDAARLAPYEFLVARDKFRQAPPAAVDPRQFGEVEACFGAAITLYHIFKLLFSHGIRPAFEMLKEKLQSGPFARLMGHNEKLQEIKIVMQKHVNNGASSPKLRKLLELMADHFEANDPCKTRVIIFTNFRESVKDILEALKVLGDTVKAMDFIGQSSGRGSKGQSQKVQQLVLQKFRMGGFNTIVATSIAEEGLDIMEVDLVICFDANISPLRMIQRMGRTGRKRDGRVIVLASEGAEHQGYLKKQAKTKVLGKHMHHGGIHCFNFHSSPRMVPHSIRPEPQLVELSIAKFVPRMKRKQKAGQVSHPGAGDLTAKESEMIERYIMRGQDLKGNWEPSLIAFPHCQLYPTQVYNVRHSEWTTSMLIDTLQSLSDWKCERRGDDEFDGISGEKSSECDDTSTPNCLQQNGLKISSLKGDSLDEVNDTNPATTVLFPCSPESSKERDVCNGDEYEYADLSGKFACLSAEPSYDGPLDVGPRSCTPDISVNVEAGVDIFIEPSPREEICILGNEQLLTEAVDLRIAKVSISSEKHSNTLQAAPLANLNEVPSRLYKTGSLYCASEIDMNSQLLISVDGSGYVHVCSPPMLPLNSSFLRQVDRQLDKTFPKFLGMPANQSNSKVLNELGNLTTDQVIDHNFRVKCTNEASCDLQSPFTKGPYFVASTPEEKMSRGDHDRETGKDCELLCNDDSPRLCTLAAQGVVPSSPDLSGLGKQADEWEGGSRHIRNTLMVSCEEYLSRSGKESSLVAAVADGTKGVGGYNSMLSVQTIDDIDLAQMISSIKVSNENNETEKVSTSLQTPVQDSSNSSFWRHTTEMSCSLQKPQKFRRLRKAKEAREEAPREIQRSDHQVRGSSEKQYATGRMMRCPRKQKLSFAAALLVDQEAEVSSDEDVSADEDESEEQGSLQDFIDDESDPAIGTSEGTNEPIDMMAVYRKSLLTQSPLDGSTLPWIRRALQANTPISDSSNILGSDFSKSVFSESPETRITAGNASAANDPVDVHKNNVVTPNDAERMRKSKMQGSEQFGTDQRLRQTDYLPDNMHSTTKVHERKRKLSFQQEQTLASWNVANLSEHLDDELFAGLDLDALEVEAVQKSRLYQQANSITQDGVAPSKVVHVESAKNDDNDDACNKYDEDLEFFPSFNLGID</sequence>
<feature type="region of interest" description="Disordered" evidence="12">
    <location>
        <begin position="1129"/>
        <end position="1152"/>
    </location>
</feature>
<dbReference type="GO" id="GO:0000400">
    <property type="term" value="F:four-way junction DNA binding"/>
    <property type="evidence" value="ECO:0007669"/>
    <property type="project" value="TreeGrafter"/>
</dbReference>
<dbReference type="CDD" id="cd12091">
    <property type="entry name" value="FANCM_ID"/>
    <property type="match status" value="1"/>
</dbReference>
<feature type="region of interest" description="Disordered" evidence="12">
    <location>
        <begin position="1228"/>
        <end position="1268"/>
    </location>
</feature>
<keyword evidence="16" id="KW-1185">Reference proteome</keyword>
<dbReference type="FunFam" id="3.40.50.300:FF:000861">
    <property type="entry name" value="Fanconi anemia, complementation group M"/>
    <property type="match status" value="1"/>
</dbReference>
<comment type="subcellular location">
    <subcellularLocation>
        <location evidence="1">Nucleus</location>
    </subcellularLocation>
</comment>
<dbReference type="InterPro" id="IPR011545">
    <property type="entry name" value="DEAD/DEAH_box_helicase_dom"/>
</dbReference>
<feature type="compositionally biased region" description="Basic and acidic residues" evidence="12">
    <location>
        <begin position="1175"/>
        <end position="1197"/>
    </location>
</feature>
<evidence type="ECO:0000256" key="7">
    <source>
        <dbReference type="ARBA" id="ARBA00022806"/>
    </source>
</evidence>
<dbReference type="PANTHER" id="PTHR14025:SF20">
    <property type="entry name" value="FANCONI ANEMIA GROUP M PROTEIN"/>
    <property type="match status" value="1"/>
</dbReference>
<evidence type="ECO:0000259" key="14">
    <source>
        <dbReference type="PROSITE" id="PS51194"/>
    </source>
</evidence>
<proteinExistence type="inferred from homology"/>
<dbReference type="Pfam" id="PF00271">
    <property type="entry name" value="Helicase_C"/>
    <property type="match status" value="1"/>
</dbReference>
<evidence type="ECO:0000256" key="11">
    <source>
        <dbReference type="ARBA" id="ARBA00023242"/>
    </source>
</evidence>
<keyword evidence="10" id="KW-0234">DNA repair</keyword>
<dbReference type="InterPro" id="IPR044749">
    <property type="entry name" value="FANCM_DEXDc"/>
</dbReference>
<evidence type="ECO:0000256" key="10">
    <source>
        <dbReference type="ARBA" id="ARBA00023204"/>
    </source>
</evidence>
<keyword evidence="4" id="KW-0547">Nucleotide-binding</keyword>
<dbReference type="Gene3D" id="3.40.50.300">
    <property type="entry name" value="P-loop containing nucleotide triphosphate hydrolases"/>
    <property type="match status" value="3"/>
</dbReference>
<dbReference type="GO" id="GO:0043138">
    <property type="term" value="F:3'-5' DNA helicase activity"/>
    <property type="evidence" value="ECO:0007669"/>
    <property type="project" value="InterPro"/>
</dbReference>
<feature type="region of interest" description="Disordered" evidence="12">
    <location>
        <begin position="1166"/>
        <end position="1205"/>
    </location>
</feature>
<dbReference type="GO" id="GO:0005634">
    <property type="term" value="C:nucleus"/>
    <property type="evidence" value="ECO:0007669"/>
    <property type="project" value="UniProtKB-SubCell"/>
</dbReference>
<dbReference type="InterPro" id="IPR027417">
    <property type="entry name" value="P-loop_NTPase"/>
</dbReference>
<dbReference type="CDD" id="cd18801">
    <property type="entry name" value="SF2_C_FANCM_Hef"/>
    <property type="match status" value="1"/>
</dbReference>
<reference evidence="15" key="1">
    <citation type="submission" date="2021-08" db="EMBL/GenBank/DDBJ databases">
        <title>WGS assembly of Ceratopteris richardii.</title>
        <authorList>
            <person name="Marchant D.B."/>
            <person name="Chen G."/>
            <person name="Jenkins J."/>
            <person name="Shu S."/>
            <person name="Leebens-Mack J."/>
            <person name="Grimwood J."/>
            <person name="Schmutz J."/>
            <person name="Soltis P."/>
            <person name="Soltis D."/>
            <person name="Chen Z.-H."/>
        </authorList>
    </citation>
    <scope>NUCLEOTIDE SEQUENCE</scope>
    <source>
        <strain evidence="15">Whitten #5841</strain>
        <tissue evidence="15">Leaf</tissue>
    </source>
</reference>
<protein>
    <recommendedName>
        <fullName evidence="17">Fanconi anemia group M protein</fullName>
    </recommendedName>
</protein>
<evidence type="ECO:0000256" key="3">
    <source>
        <dbReference type="ARBA" id="ARBA00022528"/>
    </source>
</evidence>
<name>A0A8T2QDS5_CERRI</name>